<keyword evidence="1" id="KW-0472">Membrane</keyword>
<accession>A0A316AMT4</accession>
<keyword evidence="3" id="KW-1185">Reference proteome</keyword>
<sequence length="85" mass="9348">MNSIFRILYVTNLFIALYLLLISCRHLAYGESEQGIIIITFAKCLLLLAFTMAGAMINKVAGKCLVGASLNILPWILVLLFSLVA</sequence>
<reference evidence="2 3" key="1">
    <citation type="submission" date="2018-03" db="EMBL/GenBank/DDBJ databases">
        <title>Genomic Encyclopedia of Archaeal and Bacterial Type Strains, Phase II (KMG-II): from individual species to whole genera.</title>
        <authorList>
            <person name="Goeker M."/>
        </authorList>
    </citation>
    <scope>NUCLEOTIDE SEQUENCE [LARGE SCALE GENOMIC DNA]</scope>
    <source>
        <strain evidence="2 3">DSM 100346</strain>
    </source>
</reference>
<protein>
    <submittedName>
        <fullName evidence="2">Uncharacterized protein</fullName>
    </submittedName>
</protein>
<evidence type="ECO:0000256" key="1">
    <source>
        <dbReference type="SAM" id="Phobius"/>
    </source>
</evidence>
<dbReference type="AlphaFoldDB" id="A0A316AMT4"/>
<dbReference type="RefSeq" id="WP_109673745.1">
    <property type="nucleotide sequence ID" value="NZ_QGDT01000003.1"/>
</dbReference>
<keyword evidence="1" id="KW-1133">Transmembrane helix</keyword>
<comment type="caution">
    <text evidence="2">The sequence shown here is derived from an EMBL/GenBank/DDBJ whole genome shotgun (WGS) entry which is preliminary data.</text>
</comment>
<evidence type="ECO:0000313" key="3">
    <source>
        <dbReference type="Proteomes" id="UP000245880"/>
    </source>
</evidence>
<organism evidence="2 3">
    <name type="scientific">Dyadobacter jejuensis</name>
    <dbReference type="NCBI Taxonomy" id="1082580"/>
    <lineage>
        <taxon>Bacteria</taxon>
        <taxon>Pseudomonadati</taxon>
        <taxon>Bacteroidota</taxon>
        <taxon>Cytophagia</taxon>
        <taxon>Cytophagales</taxon>
        <taxon>Spirosomataceae</taxon>
        <taxon>Dyadobacter</taxon>
    </lineage>
</organism>
<feature type="transmembrane region" description="Helical" evidence="1">
    <location>
        <begin position="64"/>
        <end position="84"/>
    </location>
</feature>
<dbReference type="Proteomes" id="UP000245880">
    <property type="component" value="Unassembled WGS sequence"/>
</dbReference>
<proteinExistence type="predicted"/>
<feature type="transmembrane region" description="Helical" evidence="1">
    <location>
        <begin position="7"/>
        <end position="29"/>
    </location>
</feature>
<feature type="transmembrane region" description="Helical" evidence="1">
    <location>
        <begin position="35"/>
        <end position="57"/>
    </location>
</feature>
<keyword evidence="1" id="KW-0812">Transmembrane</keyword>
<dbReference type="PROSITE" id="PS51257">
    <property type="entry name" value="PROKAR_LIPOPROTEIN"/>
    <property type="match status" value="1"/>
</dbReference>
<dbReference type="EMBL" id="QGDT01000003">
    <property type="protein sequence ID" value="PWJ58811.1"/>
    <property type="molecule type" value="Genomic_DNA"/>
</dbReference>
<evidence type="ECO:0000313" key="2">
    <source>
        <dbReference type="EMBL" id="PWJ58811.1"/>
    </source>
</evidence>
<name>A0A316AMT4_9BACT</name>
<gene>
    <name evidence="2" type="ORF">CLV98_103178</name>
</gene>